<dbReference type="PANTHER" id="PTHR42847">
    <property type="entry name" value="ALKANESULFONATE MONOOXYGENASE"/>
    <property type="match status" value="1"/>
</dbReference>
<evidence type="ECO:0000256" key="4">
    <source>
        <dbReference type="ARBA" id="ARBA00023033"/>
    </source>
</evidence>
<organism evidence="6 7">
    <name type="scientific">Mycolicibacterium chitae</name>
    <name type="common">Mycobacterium chitae</name>
    <dbReference type="NCBI Taxonomy" id="1792"/>
    <lineage>
        <taxon>Bacteria</taxon>
        <taxon>Bacillati</taxon>
        <taxon>Actinomycetota</taxon>
        <taxon>Actinomycetes</taxon>
        <taxon>Mycobacteriales</taxon>
        <taxon>Mycobacteriaceae</taxon>
        <taxon>Mycolicibacterium</taxon>
    </lineage>
</organism>
<dbReference type="InterPro" id="IPR019921">
    <property type="entry name" value="Lucif-like_OxRdtase_Rv2161c"/>
</dbReference>
<keyword evidence="1" id="KW-0285">Flavoprotein</keyword>
<dbReference type="AlphaFoldDB" id="A0A448IB04"/>
<dbReference type="Gene3D" id="3.20.20.30">
    <property type="entry name" value="Luciferase-like domain"/>
    <property type="match status" value="1"/>
</dbReference>
<dbReference type="Proteomes" id="UP000282551">
    <property type="component" value="Chromosome"/>
</dbReference>
<dbReference type="OrthoDB" id="5172444at2"/>
<protein>
    <submittedName>
        <fullName evidence="6">Putative F420-dependent oxidoreductase, Rv2161c family</fullName>
        <ecNumber evidence="6">1.1.98.2</ecNumber>
    </submittedName>
</protein>
<reference evidence="6 7" key="1">
    <citation type="submission" date="2018-12" db="EMBL/GenBank/DDBJ databases">
        <authorList>
            <consortium name="Pathogen Informatics"/>
        </authorList>
    </citation>
    <scope>NUCLEOTIDE SEQUENCE [LARGE SCALE GENOMIC DNA]</scope>
    <source>
        <strain evidence="6 7">NCTC10485</strain>
    </source>
</reference>
<evidence type="ECO:0000256" key="2">
    <source>
        <dbReference type="ARBA" id="ARBA00022643"/>
    </source>
</evidence>
<accession>A0A448IB04</accession>
<evidence type="ECO:0000256" key="1">
    <source>
        <dbReference type="ARBA" id="ARBA00022630"/>
    </source>
</evidence>
<proteinExistence type="predicted"/>
<dbReference type="GO" id="GO:0052749">
    <property type="term" value="F:glucose-6-phosphate dehydrogenase (coenzyme F420) activity"/>
    <property type="evidence" value="ECO:0007669"/>
    <property type="project" value="UniProtKB-EC"/>
</dbReference>
<keyword evidence="2" id="KW-0288">FMN</keyword>
<keyword evidence="7" id="KW-1185">Reference proteome</keyword>
<dbReference type="InterPro" id="IPR050172">
    <property type="entry name" value="SsuD_RutA_monooxygenase"/>
</dbReference>
<dbReference type="GO" id="GO:0046306">
    <property type="term" value="P:alkanesulfonate catabolic process"/>
    <property type="evidence" value="ECO:0007669"/>
    <property type="project" value="TreeGrafter"/>
</dbReference>
<sequence>MRFSVSLPRPDGTGQTAIPALVEVARAAEEAGFDAVSVTDHPFPFLGTGSVSHRTYDPFTLQAYVAAATERIRLHFSLLVACHRNPFLTAQMIATLDEASDGRTIIGMGAGYNRTEIEALGGDFARRGPAVDEAAQAMRSAWTGEPVHADGQGWTATGNQLFPARTQAPPLWRGGNSRSAIRSAATHFDGWAPLEVPDPTVAALAGTNALTIEALPEAVDTFKAQWRAAGRTGDPDICFVRSWPDWLAEPASITADVEALAAAGATWVEFTIAGSTHREHVQCIQDTAGVLRAAGLLARP</sequence>
<evidence type="ECO:0000256" key="3">
    <source>
        <dbReference type="ARBA" id="ARBA00023002"/>
    </source>
</evidence>
<evidence type="ECO:0000259" key="5">
    <source>
        <dbReference type="Pfam" id="PF00296"/>
    </source>
</evidence>
<gene>
    <name evidence="6" type="primary">fgd_4</name>
    <name evidence="6" type="ORF">NCTC10485_03937</name>
</gene>
<evidence type="ECO:0000313" key="7">
    <source>
        <dbReference type="Proteomes" id="UP000282551"/>
    </source>
</evidence>
<dbReference type="NCBIfam" id="TIGR03619">
    <property type="entry name" value="F420_Rv2161c"/>
    <property type="match status" value="1"/>
</dbReference>
<keyword evidence="4" id="KW-0503">Monooxygenase</keyword>
<name>A0A448IB04_MYCCI</name>
<dbReference type="RefSeq" id="WP_126335283.1">
    <property type="nucleotide sequence ID" value="NZ_AP022604.1"/>
</dbReference>
<dbReference type="EC" id="1.1.98.2" evidence="6"/>
<feature type="domain" description="Luciferase-like" evidence="5">
    <location>
        <begin position="3"/>
        <end position="203"/>
    </location>
</feature>
<dbReference type="InterPro" id="IPR011251">
    <property type="entry name" value="Luciferase-like_dom"/>
</dbReference>
<dbReference type="InterPro" id="IPR036661">
    <property type="entry name" value="Luciferase-like_sf"/>
</dbReference>
<dbReference type="PANTHER" id="PTHR42847:SF4">
    <property type="entry name" value="ALKANESULFONATE MONOOXYGENASE-RELATED"/>
    <property type="match status" value="1"/>
</dbReference>
<evidence type="ECO:0000313" key="6">
    <source>
        <dbReference type="EMBL" id="VEG49626.1"/>
    </source>
</evidence>
<dbReference type="GO" id="GO:0008726">
    <property type="term" value="F:alkanesulfonate monooxygenase activity"/>
    <property type="evidence" value="ECO:0007669"/>
    <property type="project" value="TreeGrafter"/>
</dbReference>
<dbReference type="SUPFAM" id="SSF51679">
    <property type="entry name" value="Bacterial luciferase-like"/>
    <property type="match status" value="1"/>
</dbReference>
<dbReference type="EMBL" id="LR134355">
    <property type="protein sequence ID" value="VEG49626.1"/>
    <property type="molecule type" value="Genomic_DNA"/>
</dbReference>
<keyword evidence="3 6" id="KW-0560">Oxidoreductase</keyword>
<dbReference type="Pfam" id="PF00296">
    <property type="entry name" value="Bac_luciferase"/>
    <property type="match status" value="1"/>
</dbReference>